<keyword evidence="8 9" id="KW-0051">Antiviral defense</keyword>
<evidence type="ECO:0000256" key="3">
    <source>
        <dbReference type="ARBA" id="ARBA00022722"/>
    </source>
</evidence>
<dbReference type="GO" id="GO:0051607">
    <property type="term" value="P:defense response to virus"/>
    <property type="evidence" value="ECO:0007669"/>
    <property type="project" value="UniProtKB-UniRule"/>
</dbReference>
<evidence type="ECO:0000256" key="2">
    <source>
        <dbReference type="ARBA" id="ARBA00009959"/>
    </source>
</evidence>
<gene>
    <name evidence="9" type="primary">cas2</name>
    <name evidence="10" type="ORF">C882_0671</name>
</gene>
<evidence type="ECO:0000256" key="9">
    <source>
        <dbReference type="HAMAP-Rule" id="MF_01471"/>
    </source>
</evidence>
<dbReference type="GO" id="GO:0016787">
    <property type="term" value="F:hydrolase activity"/>
    <property type="evidence" value="ECO:0007669"/>
    <property type="project" value="UniProtKB-KW"/>
</dbReference>
<dbReference type="InterPro" id="IPR021127">
    <property type="entry name" value="CRISPR_associated_Cas2"/>
</dbReference>
<reference evidence="10 11" key="1">
    <citation type="journal article" date="2013" name="Genome Announc.">
        <title>Draft Genome Sequence of an Alphaproteobacterium, Caenispirillum salinarum AK4(T), Isolated from a Solar Saltern.</title>
        <authorList>
            <person name="Khatri I."/>
            <person name="Singh A."/>
            <person name="Korpole S."/>
            <person name="Pinnaka A.K."/>
            <person name="Subramanian S."/>
        </authorList>
    </citation>
    <scope>NUCLEOTIDE SEQUENCE [LARGE SCALE GENOMIC DNA]</scope>
    <source>
        <strain evidence="10 11">AK4</strain>
    </source>
</reference>
<keyword evidence="7 9" id="KW-0460">Magnesium</keyword>
<evidence type="ECO:0000256" key="5">
    <source>
        <dbReference type="ARBA" id="ARBA00022759"/>
    </source>
</evidence>
<comment type="subunit">
    <text evidence="9">Homodimer, forms a heterotetramer with a Cas1 homodimer.</text>
</comment>
<sequence>MPDAWRAMWLMVSYDMPVGSPKQRREEARFRKMLEREGYVRVNFSVYGRFCGSTQAVASAKDRVRRGMPASGHMLMIEFTDGQWGRIEHLHRGNYRTPDPDVEQARPVQLKMF</sequence>
<dbReference type="EC" id="3.1.-.-" evidence="9"/>
<dbReference type="SUPFAM" id="SSF143430">
    <property type="entry name" value="TTP0101/SSO1404-like"/>
    <property type="match status" value="1"/>
</dbReference>
<dbReference type="EMBL" id="ANHY01000014">
    <property type="protein sequence ID" value="EKV28908.1"/>
    <property type="molecule type" value="Genomic_DNA"/>
</dbReference>
<evidence type="ECO:0000256" key="1">
    <source>
        <dbReference type="ARBA" id="ARBA00001946"/>
    </source>
</evidence>
<proteinExistence type="inferred from homology"/>
<dbReference type="GO" id="GO:0043571">
    <property type="term" value="P:maintenance of CRISPR repeat elements"/>
    <property type="evidence" value="ECO:0007669"/>
    <property type="project" value="UniProtKB-UniRule"/>
</dbReference>
<organism evidence="10 11">
    <name type="scientific">Caenispirillum salinarum AK4</name>
    <dbReference type="NCBI Taxonomy" id="1238182"/>
    <lineage>
        <taxon>Bacteria</taxon>
        <taxon>Pseudomonadati</taxon>
        <taxon>Pseudomonadota</taxon>
        <taxon>Alphaproteobacteria</taxon>
        <taxon>Rhodospirillales</taxon>
        <taxon>Novispirillaceae</taxon>
        <taxon>Caenispirillum</taxon>
    </lineage>
</organism>
<dbReference type="HAMAP" id="MF_01471">
    <property type="entry name" value="Cas2"/>
    <property type="match status" value="1"/>
</dbReference>
<keyword evidence="6 9" id="KW-0378">Hydrolase</keyword>
<protein>
    <recommendedName>
        <fullName evidence="9">CRISPR-associated endoribonuclease Cas2</fullName>
        <ecNumber evidence="9">3.1.-.-</ecNumber>
    </recommendedName>
</protein>
<keyword evidence="5 9" id="KW-0255">Endonuclease</keyword>
<comment type="function">
    <text evidence="9">CRISPR (clustered regularly interspaced short palindromic repeat), is an adaptive immune system that provides protection against mobile genetic elements (viruses, transposable elements and conjugative plasmids). CRISPR clusters contain sequences complementary to antecedent mobile elements and target invading nucleic acids. CRISPR clusters are transcribed and processed into CRISPR RNA (crRNA). Functions as a ssRNA-specific endoribonuclease. Involved in the integration of spacer DNA into the CRISPR cassette.</text>
</comment>
<dbReference type="STRING" id="1238182.C882_0671"/>
<dbReference type="GO" id="GO:0046872">
    <property type="term" value="F:metal ion binding"/>
    <property type="evidence" value="ECO:0007669"/>
    <property type="project" value="UniProtKB-UniRule"/>
</dbReference>
<dbReference type="AlphaFoldDB" id="K9HEH8"/>
<dbReference type="Pfam" id="PF09827">
    <property type="entry name" value="CRISPR_Cas2"/>
    <property type="match status" value="1"/>
</dbReference>
<comment type="cofactor">
    <cofactor evidence="1 9">
        <name>Mg(2+)</name>
        <dbReference type="ChEBI" id="CHEBI:18420"/>
    </cofactor>
</comment>
<comment type="similarity">
    <text evidence="2 9">Belongs to the CRISPR-associated endoribonuclease Cas2 protein family.</text>
</comment>
<keyword evidence="4 9" id="KW-0479">Metal-binding</keyword>
<evidence type="ECO:0000313" key="10">
    <source>
        <dbReference type="EMBL" id="EKV28908.1"/>
    </source>
</evidence>
<dbReference type="Proteomes" id="UP000009881">
    <property type="component" value="Unassembled WGS sequence"/>
</dbReference>
<feature type="binding site" evidence="9">
    <location>
        <position position="15"/>
    </location>
    <ligand>
        <name>Mg(2+)</name>
        <dbReference type="ChEBI" id="CHEBI:18420"/>
        <note>catalytic</note>
    </ligand>
</feature>
<dbReference type="eggNOG" id="COG3512">
    <property type="taxonomic scope" value="Bacteria"/>
</dbReference>
<dbReference type="RefSeq" id="WP_009541329.1">
    <property type="nucleotide sequence ID" value="NZ_ANHY01000014.1"/>
</dbReference>
<name>K9HEH8_9PROT</name>
<keyword evidence="3 9" id="KW-0540">Nuclease</keyword>
<dbReference type="GO" id="GO:0004521">
    <property type="term" value="F:RNA endonuclease activity"/>
    <property type="evidence" value="ECO:0007669"/>
    <property type="project" value="InterPro"/>
</dbReference>
<evidence type="ECO:0000256" key="8">
    <source>
        <dbReference type="ARBA" id="ARBA00023118"/>
    </source>
</evidence>
<comment type="caution">
    <text evidence="10">The sequence shown here is derived from an EMBL/GenBank/DDBJ whole genome shotgun (WGS) entry which is preliminary data.</text>
</comment>
<evidence type="ECO:0000256" key="6">
    <source>
        <dbReference type="ARBA" id="ARBA00022801"/>
    </source>
</evidence>
<dbReference type="InterPro" id="IPR019199">
    <property type="entry name" value="Virulence_VapD/CRISPR_Cas2"/>
</dbReference>
<dbReference type="OrthoDB" id="9791737at2"/>
<accession>K9HEH8</accession>
<evidence type="ECO:0000256" key="7">
    <source>
        <dbReference type="ARBA" id="ARBA00022842"/>
    </source>
</evidence>
<dbReference type="NCBIfam" id="TIGR01573">
    <property type="entry name" value="cas2"/>
    <property type="match status" value="1"/>
</dbReference>
<keyword evidence="11" id="KW-1185">Reference proteome</keyword>
<evidence type="ECO:0000256" key="4">
    <source>
        <dbReference type="ARBA" id="ARBA00022723"/>
    </source>
</evidence>
<evidence type="ECO:0000313" key="11">
    <source>
        <dbReference type="Proteomes" id="UP000009881"/>
    </source>
</evidence>